<evidence type="ECO:0000256" key="1">
    <source>
        <dbReference type="SAM" id="Phobius"/>
    </source>
</evidence>
<comment type="caution">
    <text evidence="2">The sequence shown here is derived from an EMBL/GenBank/DDBJ whole genome shotgun (WGS) entry which is preliminary data.</text>
</comment>
<keyword evidence="3" id="KW-1185">Reference proteome</keyword>
<dbReference type="Pfam" id="PF17784">
    <property type="entry name" value="Sulfotransfer_4"/>
    <property type="match status" value="1"/>
</dbReference>
<feature type="transmembrane region" description="Helical" evidence="1">
    <location>
        <begin position="275"/>
        <end position="305"/>
    </location>
</feature>
<dbReference type="PANTHER" id="PTHR36978">
    <property type="entry name" value="P-LOOP CONTAINING NUCLEOTIDE TRIPHOSPHATE HYDROLASE"/>
    <property type="match status" value="1"/>
</dbReference>
<dbReference type="Gene3D" id="3.40.50.300">
    <property type="entry name" value="P-loop containing nucleotide triphosphate hydrolases"/>
    <property type="match status" value="1"/>
</dbReference>
<proteinExistence type="predicted"/>
<keyword evidence="1" id="KW-0472">Membrane</keyword>
<evidence type="ECO:0000313" key="3">
    <source>
        <dbReference type="Proteomes" id="UP001390339"/>
    </source>
</evidence>
<keyword evidence="1" id="KW-0812">Transmembrane</keyword>
<gene>
    <name evidence="2" type="ORF">PGQ11_002539</name>
</gene>
<dbReference type="InterPro" id="IPR040632">
    <property type="entry name" value="Sulfotransfer_4"/>
</dbReference>
<reference evidence="2 3" key="1">
    <citation type="journal article" date="2024" name="IMA Fungus">
        <title>Apiospora arundinis, a panoply of carbohydrate-active enzymes and secondary metabolites.</title>
        <authorList>
            <person name="Sorensen T."/>
            <person name="Petersen C."/>
            <person name="Muurmann A.T."/>
            <person name="Christiansen J.V."/>
            <person name="Brundto M.L."/>
            <person name="Overgaard C.K."/>
            <person name="Boysen A.T."/>
            <person name="Wollenberg R.D."/>
            <person name="Larsen T.O."/>
            <person name="Sorensen J.L."/>
            <person name="Nielsen K.L."/>
            <person name="Sondergaard T.E."/>
        </authorList>
    </citation>
    <scope>NUCLEOTIDE SEQUENCE [LARGE SCALE GENOMIC DNA]</scope>
    <source>
        <strain evidence="2 3">AAU 773</strain>
    </source>
</reference>
<keyword evidence="1" id="KW-1133">Transmembrane helix</keyword>
<dbReference type="GO" id="GO:0016787">
    <property type="term" value="F:hydrolase activity"/>
    <property type="evidence" value="ECO:0007669"/>
    <property type="project" value="UniProtKB-KW"/>
</dbReference>
<dbReference type="EMBL" id="JAPCWZ010000002">
    <property type="protein sequence ID" value="KAK8877593.1"/>
    <property type="molecule type" value="Genomic_DNA"/>
</dbReference>
<protein>
    <submittedName>
        <fullName evidence="2">P-loop containing nucleoside triphosphate hydrolase protein</fullName>
    </submittedName>
</protein>
<keyword evidence="2" id="KW-0378">Hydrolase</keyword>
<dbReference type="Proteomes" id="UP001390339">
    <property type="component" value="Unassembled WGS sequence"/>
</dbReference>
<dbReference type="InterPro" id="IPR027417">
    <property type="entry name" value="P-loop_NTPase"/>
</dbReference>
<accession>A0ABR2JJ03</accession>
<evidence type="ECO:0000313" key="2">
    <source>
        <dbReference type="EMBL" id="KAK8877593.1"/>
    </source>
</evidence>
<organism evidence="2 3">
    <name type="scientific">Apiospora arundinis</name>
    <dbReference type="NCBI Taxonomy" id="335852"/>
    <lineage>
        <taxon>Eukaryota</taxon>
        <taxon>Fungi</taxon>
        <taxon>Dikarya</taxon>
        <taxon>Ascomycota</taxon>
        <taxon>Pezizomycotina</taxon>
        <taxon>Sordariomycetes</taxon>
        <taxon>Xylariomycetidae</taxon>
        <taxon>Amphisphaeriales</taxon>
        <taxon>Apiosporaceae</taxon>
        <taxon>Apiospora</taxon>
    </lineage>
</organism>
<dbReference type="PANTHER" id="PTHR36978:SF4">
    <property type="entry name" value="P-LOOP CONTAINING NUCLEOSIDE TRIPHOSPHATE HYDROLASE PROTEIN"/>
    <property type="match status" value="1"/>
</dbReference>
<name>A0ABR2JJ03_9PEZI</name>
<dbReference type="SUPFAM" id="SSF52540">
    <property type="entry name" value="P-loop containing nucleoside triphosphate hydrolases"/>
    <property type="match status" value="1"/>
</dbReference>
<sequence length="309" mass="34733">MADTKPTTTGQVGTRQPQLLDSFDARKVKEIYHLEPHPETGRLIDSHPGTRTRPMQVLCLGMSRTGTMTLFHALQKLGYNPYHMAVAIMSPRTSLSLWGEALRAKFRGEGDGWGRAEFDRLLGDYDSVADVPCNLFSEELLAAYPDAKVVLQTRDVDAWLRSMDNTAGVINRWRGWETVAAWDPSLAGPFVRFRDLVCPIAFRTVTDFSSPDTPARQAFLDHYAHVRRVVPKDRLLEYKVQDGWGPLCEFLGKEVPEEPLPHVNDASQFVFAHSLMWWLAFGKMVGKVSLMVGVPAAGVVAAVWWRRGH</sequence>